<organism evidence="2 3">
    <name type="scientific">Cyprinus carpio</name>
    <name type="common">Common carp</name>
    <dbReference type="NCBI Taxonomy" id="7962"/>
    <lineage>
        <taxon>Eukaryota</taxon>
        <taxon>Metazoa</taxon>
        <taxon>Chordata</taxon>
        <taxon>Craniata</taxon>
        <taxon>Vertebrata</taxon>
        <taxon>Euteleostomi</taxon>
        <taxon>Actinopterygii</taxon>
        <taxon>Neopterygii</taxon>
        <taxon>Teleostei</taxon>
        <taxon>Ostariophysi</taxon>
        <taxon>Cypriniformes</taxon>
        <taxon>Cyprinidae</taxon>
        <taxon>Cyprininae</taxon>
        <taxon>Cyprinus</taxon>
    </lineage>
</organism>
<dbReference type="PANTHER" id="PTHR46880:SF8">
    <property type="entry name" value="E3 SUMO-PROTEIN LIGASE KIAA1586"/>
    <property type="match status" value="1"/>
</dbReference>
<dbReference type="Ensembl" id="ENSCCRT00015081317.1">
    <property type="protein sequence ID" value="ENSCCRP00015078735.1"/>
    <property type="gene ID" value="ENSCCRG00015031880.1"/>
</dbReference>
<reference evidence="2" key="1">
    <citation type="submission" date="2025-08" db="UniProtKB">
        <authorList>
            <consortium name="Ensembl"/>
        </authorList>
    </citation>
    <scope>IDENTIFICATION</scope>
</reference>
<dbReference type="PANTHER" id="PTHR46880">
    <property type="entry name" value="RAS-ASSOCIATING DOMAIN-CONTAINING PROTEIN"/>
    <property type="match status" value="1"/>
</dbReference>
<dbReference type="Proteomes" id="UP000694700">
    <property type="component" value="Unplaced"/>
</dbReference>
<feature type="compositionally biased region" description="Basic and acidic residues" evidence="1">
    <location>
        <begin position="33"/>
        <end position="55"/>
    </location>
</feature>
<evidence type="ECO:0000313" key="3">
    <source>
        <dbReference type="Proteomes" id="UP000694700"/>
    </source>
</evidence>
<sequence length="666" mass="75681">EGTKRGETERGEAEDEGTERGETERGEAEDEGTERGEAEDKGTERGETERRCHPHIWTEKQHSQFKKANPWLIVNGDFLGCRTCQTVKCLGVFKEMGMSLSNEWSQTKLSCLRSKIYKHGTSKSHKAAENTVNTKNTIDVSIQKQVEEEAEKTASLFRTAYILAKNNRPYTDYQELVVLQQENGLDMGTTLHSRYTAKGIIDHTAKEMRQKILHHILTKHQRFSVLIDESTTLSKKLALVVYLTSVINDVPTVIFLDLVELESQSAENITKSLLQCLQTWGLDENFIQANVIAFACDGASAMLGRKSGVATHLQQMYPNLIVWHCLNHRLELAVGDTVKHVNNINYFTSFLDKIYTLYHRSPKNCRELAQHAQQLEISLQKIGRVLRWAASSIGSQQFQNSNVYRGLMAKMETQEFLCDSALMYNTLEEIAHLSLNLQGRRMTLTKADKLMKRTIRIISSMMTAPGDKIQEALTAAERQEFKGIPLTTSPRVRQIDSSEFFQSLIGNLEDRLFSTGSSRHPDLLDHFKVLNPENWPVPLHEQYEEACIKQLTLRFRLDQRKVLEGFRDYKDDSSVIPCPHSQDLSPLTNILSLIPVSSAECEQGFSLMNIIMCPLRCRLLSESVSALMFVNLNGPPLSKWNPMGYVKSWLVKHRGATDTRTRPCKP</sequence>
<evidence type="ECO:0000313" key="2">
    <source>
        <dbReference type="Ensembl" id="ENSCCRP00015078735.1"/>
    </source>
</evidence>
<feature type="compositionally biased region" description="Basic and acidic residues" evidence="1">
    <location>
        <begin position="1"/>
        <end position="11"/>
    </location>
</feature>
<dbReference type="InterPro" id="IPR012337">
    <property type="entry name" value="RNaseH-like_sf"/>
</dbReference>
<accession>A0A8C1ZGT1</accession>
<protein>
    <recommendedName>
        <fullName evidence="4">DUF4371 domain-containing protein</fullName>
    </recommendedName>
</protein>
<evidence type="ECO:0008006" key="4">
    <source>
        <dbReference type="Google" id="ProtNLM"/>
    </source>
</evidence>
<dbReference type="SUPFAM" id="SSF53098">
    <property type="entry name" value="Ribonuclease H-like"/>
    <property type="match status" value="1"/>
</dbReference>
<dbReference type="AlphaFoldDB" id="A0A8C1ZGT1"/>
<evidence type="ECO:0000256" key="1">
    <source>
        <dbReference type="SAM" id="MobiDB-lite"/>
    </source>
</evidence>
<feature type="region of interest" description="Disordered" evidence="1">
    <location>
        <begin position="1"/>
        <end position="55"/>
    </location>
</feature>
<name>A0A8C1ZGT1_CYPCA</name>
<proteinExistence type="predicted"/>